<dbReference type="PROSITE" id="PS50181">
    <property type="entry name" value="FBOX"/>
    <property type="match status" value="1"/>
</dbReference>
<evidence type="ECO:0000313" key="3">
    <source>
        <dbReference type="EMBL" id="CAF3941127.1"/>
    </source>
</evidence>
<dbReference type="EMBL" id="CAJOBD010003315">
    <property type="protein sequence ID" value="CAF3941127.1"/>
    <property type="molecule type" value="Genomic_DNA"/>
</dbReference>
<dbReference type="InterPro" id="IPR036047">
    <property type="entry name" value="F-box-like_dom_sf"/>
</dbReference>
<gene>
    <name evidence="3" type="ORF">JBS370_LOCUS23003</name>
    <name evidence="2" type="ORF">ZHD862_LOCUS6799</name>
</gene>
<organism evidence="2 4">
    <name type="scientific">Rotaria sordida</name>
    <dbReference type="NCBI Taxonomy" id="392033"/>
    <lineage>
        <taxon>Eukaryota</taxon>
        <taxon>Metazoa</taxon>
        <taxon>Spiralia</taxon>
        <taxon>Gnathifera</taxon>
        <taxon>Rotifera</taxon>
        <taxon>Eurotatoria</taxon>
        <taxon>Bdelloidea</taxon>
        <taxon>Philodinida</taxon>
        <taxon>Philodinidae</taxon>
        <taxon>Rotaria</taxon>
    </lineage>
</organism>
<dbReference type="InterPro" id="IPR032675">
    <property type="entry name" value="LRR_dom_sf"/>
</dbReference>
<accession>A0A813YUP9</accession>
<dbReference type="Proteomes" id="UP000663836">
    <property type="component" value="Unassembled WGS sequence"/>
</dbReference>
<comment type="caution">
    <text evidence="2">The sequence shown here is derived from an EMBL/GenBank/DDBJ whole genome shotgun (WGS) entry which is preliminary data.</text>
</comment>
<name>A0A813YUP9_9BILA</name>
<dbReference type="Pfam" id="PF12937">
    <property type="entry name" value="F-box-like"/>
    <property type="match status" value="1"/>
</dbReference>
<dbReference type="Proteomes" id="UP000663864">
    <property type="component" value="Unassembled WGS sequence"/>
</dbReference>
<dbReference type="SUPFAM" id="SSF81383">
    <property type="entry name" value="F-box domain"/>
    <property type="match status" value="1"/>
</dbReference>
<reference evidence="2" key="1">
    <citation type="submission" date="2021-02" db="EMBL/GenBank/DDBJ databases">
        <authorList>
            <person name="Nowell W R."/>
        </authorList>
    </citation>
    <scope>NUCLEOTIDE SEQUENCE</scope>
</reference>
<evidence type="ECO:0000313" key="4">
    <source>
        <dbReference type="Proteomes" id="UP000663864"/>
    </source>
</evidence>
<proteinExistence type="predicted"/>
<dbReference type="Gene3D" id="3.80.10.10">
    <property type="entry name" value="Ribonuclease Inhibitor"/>
    <property type="match status" value="1"/>
</dbReference>
<evidence type="ECO:0000313" key="2">
    <source>
        <dbReference type="EMBL" id="CAF0889332.1"/>
    </source>
</evidence>
<dbReference type="EMBL" id="CAJNOT010000198">
    <property type="protein sequence ID" value="CAF0889332.1"/>
    <property type="molecule type" value="Genomic_DNA"/>
</dbReference>
<evidence type="ECO:0000259" key="1">
    <source>
        <dbReference type="PROSITE" id="PS50181"/>
    </source>
</evidence>
<dbReference type="InterPro" id="IPR001810">
    <property type="entry name" value="F-box_dom"/>
</dbReference>
<feature type="domain" description="F-box" evidence="1">
    <location>
        <begin position="5"/>
        <end position="58"/>
    </location>
</feature>
<protein>
    <recommendedName>
        <fullName evidence="1">F-box domain-containing protein</fullName>
    </recommendedName>
</protein>
<dbReference type="AlphaFoldDB" id="A0A813YUP9"/>
<sequence length="140" mass="16298">MEYSSVQLDDLPDEILMIIFKKLNNLEILYSLIVVNKQLNKIVYDSIFTCDLTLLRNVSNNSVYPLPDCVLDRFCLQILPEIHHQIKWLHLESSSLKRILLSTNYPNLFAVGVFDIEKKNALRLFTGKIFLLEILLMINT</sequence>